<feature type="transmembrane region" description="Helical" evidence="12">
    <location>
        <begin position="1103"/>
        <end position="1125"/>
    </location>
</feature>
<dbReference type="SMART" id="SM00382">
    <property type="entry name" value="AAA"/>
    <property type="match status" value="2"/>
</dbReference>
<evidence type="ECO:0000256" key="9">
    <source>
        <dbReference type="ARBA" id="ARBA00023136"/>
    </source>
</evidence>
<feature type="domain" description="ABC transporter" evidence="13">
    <location>
        <begin position="348"/>
        <end position="581"/>
    </location>
</feature>
<dbReference type="Proteomes" id="UP000694701">
    <property type="component" value="Unplaced"/>
</dbReference>
<feature type="domain" description="ABC transporter" evidence="13">
    <location>
        <begin position="1138"/>
        <end position="1369"/>
    </location>
</feature>
<dbReference type="InterPro" id="IPR056264">
    <property type="entry name" value="R2_ABCA1-4-like"/>
</dbReference>
<feature type="transmembrane region" description="Helical" evidence="12">
    <location>
        <begin position="206"/>
        <end position="226"/>
    </location>
</feature>
<evidence type="ECO:0000256" key="3">
    <source>
        <dbReference type="ARBA" id="ARBA00022692"/>
    </source>
</evidence>
<evidence type="ECO:0000259" key="13">
    <source>
        <dbReference type="PROSITE" id="PS50893"/>
    </source>
</evidence>
<dbReference type="GO" id="GO:0005319">
    <property type="term" value="F:lipid transporter activity"/>
    <property type="evidence" value="ECO:0007669"/>
    <property type="project" value="TreeGrafter"/>
</dbReference>
<feature type="transmembrane region" description="Helical" evidence="12">
    <location>
        <begin position="181"/>
        <end position="200"/>
    </location>
</feature>
<evidence type="ECO:0000256" key="2">
    <source>
        <dbReference type="ARBA" id="ARBA00022448"/>
    </source>
</evidence>
<dbReference type="PROSITE" id="PS50893">
    <property type="entry name" value="ABC_TRANSPORTER_2"/>
    <property type="match status" value="2"/>
</dbReference>
<name>A0A8C2IUK0_CYPCA</name>
<feature type="transmembrane region" description="Helical" evidence="12">
    <location>
        <begin position="922"/>
        <end position="945"/>
    </location>
</feature>
<dbReference type="InterPro" id="IPR026082">
    <property type="entry name" value="ABCA"/>
</dbReference>
<dbReference type="Gene3D" id="3.40.50.300">
    <property type="entry name" value="P-loop containing nucleotide triphosphate hydrolases"/>
    <property type="match status" value="2"/>
</dbReference>
<dbReference type="CDD" id="cd03263">
    <property type="entry name" value="ABC_subfamily_A"/>
    <property type="match status" value="2"/>
</dbReference>
<feature type="transmembrane region" description="Helical" evidence="12">
    <location>
        <begin position="1063"/>
        <end position="1083"/>
    </location>
</feature>
<dbReference type="PROSITE" id="PS00211">
    <property type="entry name" value="ABC_TRANSPORTER_1"/>
    <property type="match status" value="1"/>
</dbReference>
<evidence type="ECO:0000256" key="8">
    <source>
        <dbReference type="ARBA" id="ARBA00023055"/>
    </source>
</evidence>
<evidence type="ECO:0000256" key="4">
    <source>
        <dbReference type="ARBA" id="ARBA00022737"/>
    </source>
</evidence>
<feature type="transmembrane region" description="Helical" evidence="12">
    <location>
        <begin position="143"/>
        <end position="169"/>
    </location>
</feature>
<evidence type="ECO:0000256" key="6">
    <source>
        <dbReference type="ARBA" id="ARBA00022840"/>
    </source>
</evidence>
<keyword evidence="9 12" id="KW-0472">Membrane</keyword>
<dbReference type="InterPro" id="IPR003439">
    <property type="entry name" value="ABC_transporter-like_ATP-bd"/>
</dbReference>
<dbReference type="GO" id="GO:0016887">
    <property type="term" value="F:ATP hydrolysis activity"/>
    <property type="evidence" value="ECO:0007669"/>
    <property type="project" value="InterPro"/>
</dbReference>
<evidence type="ECO:0000256" key="10">
    <source>
        <dbReference type="ARBA" id="ARBA00023180"/>
    </source>
</evidence>
<comment type="subcellular location">
    <subcellularLocation>
        <location evidence="1">Endomembrane system</location>
        <topology evidence="1">Multi-pass membrane protein</topology>
    </subcellularLocation>
</comment>
<proteinExistence type="predicted"/>
<dbReference type="InterPro" id="IPR003593">
    <property type="entry name" value="AAA+_ATPase"/>
</dbReference>
<gene>
    <name evidence="14" type="primary">abca3b</name>
</gene>
<evidence type="ECO:0000313" key="15">
    <source>
        <dbReference type="Proteomes" id="UP000694701"/>
    </source>
</evidence>
<dbReference type="PANTHER" id="PTHR19229:SF98">
    <property type="entry name" value="PHOSPHOLIPID-TRANSPORTING ATPASE ABCA3"/>
    <property type="match status" value="1"/>
</dbReference>
<dbReference type="PANTHER" id="PTHR19229">
    <property type="entry name" value="ATP-BINDING CASSETTE TRANSPORTER SUBFAMILY A ABCA"/>
    <property type="match status" value="1"/>
</dbReference>
<comment type="catalytic activity">
    <reaction evidence="11">
        <text>cholesterol(in) + ATP + H2O = cholesterol(out) + ADP + phosphate + H(+)</text>
        <dbReference type="Rhea" id="RHEA:39051"/>
        <dbReference type="ChEBI" id="CHEBI:15377"/>
        <dbReference type="ChEBI" id="CHEBI:15378"/>
        <dbReference type="ChEBI" id="CHEBI:16113"/>
        <dbReference type="ChEBI" id="CHEBI:30616"/>
        <dbReference type="ChEBI" id="CHEBI:43474"/>
        <dbReference type="ChEBI" id="CHEBI:456216"/>
    </reaction>
    <physiologicalReaction direction="left-to-right" evidence="11">
        <dbReference type="Rhea" id="RHEA:39052"/>
    </physiologicalReaction>
</comment>
<dbReference type="GO" id="GO:0140359">
    <property type="term" value="F:ABC-type transporter activity"/>
    <property type="evidence" value="ECO:0007669"/>
    <property type="project" value="InterPro"/>
</dbReference>
<feature type="transmembrane region" description="Helical" evidence="12">
    <location>
        <begin position="1030"/>
        <end position="1051"/>
    </location>
</feature>
<protein>
    <submittedName>
        <fullName evidence="14">ATP binding cassette subfamily A member 3</fullName>
    </submittedName>
</protein>
<feature type="transmembrane region" description="Helical" evidence="12">
    <location>
        <begin position="1002"/>
        <end position="1024"/>
    </location>
</feature>
<dbReference type="FunFam" id="3.40.50.300:FF:000465">
    <property type="entry name" value="ATP-binding cassette, sub-family A (ABC1), member 3"/>
    <property type="match status" value="1"/>
</dbReference>
<feature type="transmembrane region" description="Helical" evidence="12">
    <location>
        <begin position="965"/>
        <end position="990"/>
    </location>
</feature>
<keyword evidence="4" id="KW-0677">Repeat</keyword>
<accession>A0A8C2IUK0</accession>
<dbReference type="GO" id="GO:0005524">
    <property type="term" value="F:ATP binding"/>
    <property type="evidence" value="ECO:0007669"/>
    <property type="project" value="UniProtKB-KW"/>
</dbReference>
<evidence type="ECO:0000256" key="5">
    <source>
        <dbReference type="ARBA" id="ARBA00022741"/>
    </source>
</evidence>
<dbReference type="GO" id="GO:0012505">
    <property type="term" value="C:endomembrane system"/>
    <property type="evidence" value="ECO:0007669"/>
    <property type="project" value="UniProtKB-SubCell"/>
</dbReference>
<dbReference type="Pfam" id="PF23321">
    <property type="entry name" value="R1_ABCA1"/>
    <property type="match status" value="1"/>
</dbReference>
<feature type="transmembrane region" description="Helical" evidence="12">
    <location>
        <begin position="238"/>
        <end position="260"/>
    </location>
</feature>
<evidence type="ECO:0000256" key="12">
    <source>
        <dbReference type="SAM" id="Phobius"/>
    </source>
</evidence>
<keyword evidence="7 12" id="KW-1133">Transmembrane helix</keyword>
<dbReference type="InterPro" id="IPR013525">
    <property type="entry name" value="ABC2_TM"/>
</dbReference>
<keyword evidence="5" id="KW-0547">Nucleotide-binding</keyword>
<sequence>FALLKKRQDKWKLIFVVSNIKPQKLSTELLLVQNPEYSPQFIRFRYYREGFLQVQHAVDRAIMKAYNSTAAEALLKQAQVLLARFPYPVFIYDVFILAIQSQLPLLLVLSFTYTSLNIIRAVVQEKERKLKEYMRMMGLSNWLHWSAWFLMFFLFLSISIFFVTVLICVSPNGAVLTYSDPTLVFVFLLVFAVSTINFSFMISTFFSRAAGGFIYFLSYLPYVFLWPRYDLLSHAQKVSACLISNVAMAMGAQLIGMFESKGTGIQWHNLFEPVTVDDDFSLAQVLGLLLLDSALYALVAWYMEAVFPGEYGVPRPWYFFILVSIEEAEKVSKGEFIEKEPAGLVSGVKIKHLAKVFKVGNKTKEAVRDLTLNMFEGQITVLLGHNGAGKSTTLSMLTGLFPPSSGRAYISGYDICQDMALIRRSLGLCPQHDVLFDNLTVREHLLFFTQLKGYPRKKIPDEVDRILRILNLEDKRHALSKTLSGGMKRKLSIGIALIGDSKVVMLDEPTSGMDPSARRATWDLLQGEKRGRTILLTTHFMDEADLLGDRIAIMASGELQCCGSPLFLKNKYGAGYHMVIVKDAFCNVSEITRLVHMYVPDATLESSAGAELSYILPKESTSRFELLFAELEMNRDELGIASYGASVTTMEEVFLRVGKLVDSSLDIQAIQLPALQYQHERRSHDWTMDDSSSISGMTDVTDFTDSGTMISEDGSNIKLNTGTRLYMQQFYAMFLKRALYSWRNWKVMVAQFLVPLVFTVLALVVARTLPGSQITPLLRLALKHYGPTHVPVAVDVNAGPLATALAEIYTAQLPSQNAIAATNITDLSEYVLYNAVREGGAFNEHCVVGATFRSRSRKNTEVIGYFNNQGYHTPATALMLVDNALYKLLAGPNASIQTGNYPMPRNISETAQSQLSEGQTGFAIAINLMYGMASLASTFALLLVSERSVKSKHVQQVSGVYLSNFWFSALLWDLINFLLPCLLMLVMFSVEAFVAENHLVDVLLLLLLYGWAVIPFMYLLSFLFSTAATAYTRLTIFNILSGTATFLAVTIMTIPGETRKSALAFQFLLECLFTHLVFLWFHFGWSSTDITYQVNYFSMDEPGVGRFLVAMSLQGVVFIALLFLIELRCVHILLNLCRRRKKVGEECGQSLLAVDRLSLAVGKGECFGLLGFNGAGKTTTFKMLTGDESITSGDAFIDGYSILRDVKKVQQRIGYCPQFDAVLDHMTGRETLSMYARLRGIPEKYVTACVENVLRSLLLEPHADKLVRSYSGGNKRKLSAGMALIGGPPVIFLDEPSTGMDPVARRLLWDAITRTRESGKAIIITSHSMEECEALCTRLAVMVNGQFKCLGSPQHLKSKFGSGYTLLAKVRVETELEEMDLQLFKDFIESTFPGSSLKDEHQGMVHYHLTDKTLTWAQVFGVLETAKEKYSIEDYCVSQISLEQVFLSFAQFQHCAEACRK</sequence>
<evidence type="ECO:0000256" key="11">
    <source>
        <dbReference type="ARBA" id="ARBA00050894"/>
    </source>
</evidence>
<evidence type="ECO:0000256" key="7">
    <source>
        <dbReference type="ARBA" id="ARBA00022989"/>
    </source>
</evidence>
<dbReference type="GO" id="GO:0016020">
    <property type="term" value="C:membrane"/>
    <property type="evidence" value="ECO:0007669"/>
    <property type="project" value="InterPro"/>
</dbReference>
<evidence type="ECO:0000313" key="14">
    <source>
        <dbReference type="Ensembl" id="ENSCCRP00020083904.1"/>
    </source>
</evidence>
<evidence type="ECO:0000256" key="1">
    <source>
        <dbReference type="ARBA" id="ARBA00004127"/>
    </source>
</evidence>
<feature type="transmembrane region" description="Helical" evidence="12">
    <location>
        <begin position="280"/>
        <end position="302"/>
    </location>
</feature>
<dbReference type="Pfam" id="PF12698">
    <property type="entry name" value="ABC2_membrane_3"/>
    <property type="match status" value="2"/>
</dbReference>
<dbReference type="SUPFAM" id="SSF52540">
    <property type="entry name" value="P-loop containing nucleoside triphosphate hydrolases"/>
    <property type="match status" value="2"/>
</dbReference>
<dbReference type="Ensembl" id="ENSCCRT00020091812.1">
    <property type="protein sequence ID" value="ENSCCRP00020083904.1"/>
    <property type="gene ID" value="ENSCCRG00020033297.1"/>
</dbReference>
<dbReference type="Pfam" id="PF00005">
    <property type="entry name" value="ABC_tran"/>
    <property type="match status" value="2"/>
</dbReference>
<organism evidence="14 15">
    <name type="scientific">Cyprinus carpio</name>
    <name type="common">Common carp</name>
    <dbReference type="NCBI Taxonomy" id="7962"/>
    <lineage>
        <taxon>Eukaryota</taxon>
        <taxon>Metazoa</taxon>
        <taxon>Chordata</taxon>
        <taxon>Craniata</taxon>
        <taxon>Vertebrata</taxon>
        <taxon>Euteleostomi</taxon>
        <taxon>Actinopterygii</taxon>
        <taxon>Neopterygii</taxon>
        <taxon>Teleostei</taxon>
        <taxon>Ostariophysi</taxon>
        <taxon>Cypriniformes</taxon>
        <taxon>Cyprinidae</taxon>
        <taxon>Cyprininae</taxon>
        <taxon>Cyprinus</taxon>
    </lineage>
</organism>
<keyword evidence="10" id="KW-0325">Glycoprotein</keyword>
<dbReference type="InterPro" id="IPR017871">
    <property type="entry name" value="ABC_transporter-like_CS"/>
</dbReference>
<dbReference type="InterPro" id="IPR027417">
    <property type="entry name" value="P-loop_NTPase"/>
</dbReference>
<keyword evidence="3 12" id="KW-0812">Transmembrane</keyword>
<dbReference type="GO" id="GO:0005737">
    <property type="term" value="C:cytoplasm"/>
    <property type="evidence" value="ECO:0007669"/>
    <property type="project" value="UniProtKB-ARBA"/>
</dbReference>
<feature type="transmembrane region" description="Helical" evidence="12">
    <location>
        <begin position="748"/>
        <end position="769"/>
    </location>
</feature>
<keyword evidence="6" id="KW-0067">ATP-binding</keyword>
<dbReference type="FunFam" id="3.40.50.300:FF:000327">
    <property type="entry name" value="ATP-binding cassette sub-family A member 3"/>
    <property type="match status" value="1"/>
</dbReference>
<reference evidence="14" key="1">
    <citation type="submission" date="2025-08" db="UniProtKB">
        <authorList>
            <consortium name="Ensembl"/>
        </authorList>
    </citation>
    <scope>IDENTIFICATION</scope>
</reference>
<keyword evidence="2" id="KW-0813">Transport</keyword>
<keyword evidence="8" id="KW-0445">Lipid transport</keyword>